<evidence type="ECO:0000256" key="1">
    <source>
        <dbReference type="ARBA" id="ARBA00022801"/>
    </source>
</evidence>
<sequence length="289" mass="33613">MTQEPSEIDKLYYPHWWQKRYAPEEALEKFINYLNTATRTLRNQVRTEFNIPYGFRNREKYNILGIDLPDDSPIIIYVHGGYWQAKEITHTNQGFISKIFHKHGIKVITLGYELCPDVEIKDIIIEIETALRRCLDYAKLNMSKGVHLVGHSVGAHLVACMFNNFIPNLSYDDQSLIKSVFLLCGIYDLSPLPQTEINKPLNLTDKESKAVSPQFMTLSSPEHMKFYVIVAEYDAPPFREQTEKFHKKLKESGFQSTYRLLKGDDHFTVIERLVDEEYDLTQLILSAIE</sequence>
<dbReference type="RefSeq" id="XP_030758229.1">
    <property type="nucleotide sequence ID" value="XM_030902369.1"/>
</dbReference>
<dbReference type="GO" id="GO:0004061">
    <property type="term" value="F:arylformamidase activity"/>
    <property type="evidence" value="ECO:0007669"/>
    <property type="project" value="TreeGrafter"/>
</dbReference>
<protein>
    <submittedName>
        <fullName evidence="4">Kynurenine formamidase-like</fullName>
    </submittedName>
</protein>
<dbReference type="Gene3D" id="3.40.50.1820">
    <property type="entry name" value="alpha/beta hydrolase"/>
    <property type="match status" value="1"/>
</dbReference>
<dbReference type="AlphaFoldDB" id="A0A6J2Y5E8"/>
<dbReference type="InterPro" id="IPR029058">
    <property type="entry name" value="AB_hydrolase_fold"/>
</dbReference>
<dbReference type="PANTHER" id="PTHR48081">
    <property type="entry name" value="AB HYDROLASE SUPERFAMILY PROTEIN C4A8.06C"/>
    <property type="match status" value="1"/>
</dbReference>
<evidence type="ECO:0000259" key="2">
    <source>
        <dbReference type="Pfam" id="PF07859"/>
    </source>
</evidence>
<feature type="domain" description="Alpha/beta hydrolase fold-3" evidence="2">
    <location>
        <begin position="75"/>
        <end position="266"/>
    </location>
</feature>
<name>A0A6J2Y5E8_SITOR</name>
<gene>
    <name evidence="4" type="primary">LOC115883940</name>
</gene>
<reference evidence="4" key="1">
    <citation type="submission" date="2025-08" db="UniProtKB">
        <authorList>
            <consortium name="RefSeq"/>
        </authorList>
    </citation>
    <scope>IDENTIFICATION</scope>
    <source>
        <tissue evidence="4">Gonads</tissue>
    </source>
</reference>
<dbReference type="SUPFAM" id="SSF53474">
    <property type="entry name" value="alpha/beta-Hydrolases"/>
    <property type="match status" value="1"/>
</dbReference>
<dbReference type="FunCoup" id="A0A6J2Y5E8">
    <property type="interactions" value="236"/>
</dbReference>
<organism evidence="3 4">
    <name type="scientific">Sitophilus oryzae</name>
    <name type="common">Rice weevil</name>
    <name type="synonym">Curculio oryzae</name>
    <dbReference type="NCBI Taxonomy" id="7048"/>
    <lineage>
        <taxon>Eukaryota</taxon>
        <taxon>Metazoa</taxon>
        <taxon>Ecdysozoa</taxon>
        <taxon>Arthropoda</taxon>
        <taxon>Hexapoda</taxon>
        <taxon>Insecta</taxon>
        <taxon>Pterygota</taxon>
        <taxon>Neoptera</taxon>
        <taxon>Endopterygota</taxon>
        <taxon>Coleoptera</taxon>
        <taxon>Polyphaga</taxon>
        <taxon>Cucujiformia</taxon>
        <taxon>Curculionidae</taxon>
        <taxon>Dryophthorinae</taxon>
        <taxon>Sitophilus</taxon>
    </lineage>
</organism>
<dbReference type="GeneID" id="115883940"/>
<proteinExistence type="predicted"/>
<dbReference type="PANTHER" id="PTHR48081:SF33">
    <property type="entry name" value="KYNURENINE FORMAMIDASE"/>
    <property type="match status" value="1"/>
</dbReference>
<dbReference type="InterPro" id="IPR013094">
    <property type="entry name" value="AB_hydrolase_3"/>
</dbReference>
<dbReference type="Proteomes" id="UP000504635">
    <property type="component" value="Unplaced"/>
</dbReference>
<accession>A0A6J2Y5E8</accession>
<dbReference type="InterPro" id="IPR050300">
    <property type="entry name" value="GDXG_lipolytic_enzyme"/>
</dbReference>
<evidence type="ECO:0000313" key="3">
    <source>
        <dbReference type="Proteomes" id="UP000504635"/>
    </source>
</evidence>
<dbReference type="OrthoDB" id="433474at2759"/>
<dbReference type="KEGG" id="soy:115883940"/>
<dbReference type="InParanoid" id="A0A6J2Y5E8"/>
<keyword evidence="1" id="KW-0378">Hydrolase</keyword>
<keyword evidence="3" id="KW-1185">Reference proteome</keyword>
<dbReference type="Pfam" id="PF07859">
    <property type="entry name" value="Abhydrolase_3"/>
    <property type="match status" value="1"/>
</dbReference>
<evidence type="ECO:0000313" key="4">
    <source>
        <dbReference type="RefSeq" id="XP_030758229.1"/>
    </source>
</evidence>